<evidence type="ECO:0000256" key="2">
    <source>
        <dbReference type="SAM" id="SignalP"/>
    </source>
</evidence>
<feature type="signal peptide" evidence="2">
    <location>
        <begin position="1"/>
        <end position="17"/>
    </location>
</feature>
<organism evidence="3">
    <name type="scientific">Lygus hesperus</name>
    <name type="common">Western plant bug</name>
    <dbReference type="NCBI Taxonomy" id="30085"/>
    <lineage>
        <taxon>Eukaryota</taxon>
        <taxon>Metazoa</taxon>
        <taxon>Ecdysozoa</taxon>
        <taxon>Arthropoda</taxon>
        <taxon>Hexapoda</taxon>
        <taxon>Insecta</taxon>
        <taxon>Pterygota</taxon>
        <taxon>Neoptera</taxon>
        <taxon>Paraneoptera</taxon>
        <taxon>Hemiptera</taxon>
        <taxon>Heteroptera</taxon>
        <taxon>Panheteroptera</taxon>
        <taxon>Cimicomorpha</taxon>
        <taxon>Miridae</taxon>
        <taxon>Mirini</taxon>
        <taxon>Lygus</taxon>
    </lineage>
</organism>
<keyword evidence="1" id="KW-0175">Coiled coil</keyword>
<proteinExistence type="predicted"/>
<gene>
    <name evidence="3" type="primary">RNF40</name>
    <name evidence="3" type="ORF">CM83_100941</name>
</gene>
<dbReference type="AlphaFoldDB" id="A0A0A9WCJ4"/>
<protein>
    <submittedName>
        <fullName evidence="3">E3 ubiquitin-protein ligase BRE1B</fullName>
    </submittedName>
</protein>
<sequence length="119" mass="13730">MKIALAIVVCLAVSALCDVEDDVSAKSEKLMIESTHLLKDANNKDVSRAEIRERILAALERLKKRIVRLHERILKWFNNEPPSYILLLHDFIMRVLNRIQTRLNKSLLESKNPKLSGEQ</sequence>
<evidence type="ECO:0000256" key="1">
    <source>
        <dbReference type="SAM" id="Coils"/>
    </source>
</evidence>
<feature type="coiled-coil region" evidence="1">
    <location>
        <begin position="52"/>
        <end position="79"/>
    </location>
</feature>
<name>A0A0A9WCJ4_LYGHE</name>
<feature type="chain" id="PRO_5002070686" evidence="2">
    <location>
        <begin position="18"/>
        <end position="119"/>
    </location>
</feature>
<reference evidence="3" key="1">
    <citation type="journal article" date="2014" name="PLoS ONE">
        <title>Transcriptome-Based Identification of ABC Transporters in the Western Tarnished Plant Bug Lygus hesperus.</title>
        <authorList>
            <person name="Hull J.J."/>
            <person name="Chaney K."/>
            <person name="Geib S.M."/>
            <person name="Fabrick J.A."/>
            <person name="Brent C.S."/>
            <person name="Walsh D."/>
            <person name="Lavine L.C."/>
        </authorList>
    </citation>
    <scope>NUCLEOTIDE SEQUENCE</scope>
</reference>
<reference evidence="3" key="2">
    <citation type="submission" date="2014-07" db="EMBL/GenBank/DDBJ databases">
        <authorList>
            <person name="Hull J."/>
        </authorList>
    </citation>
    <scope>NUCLEOTIDE SEQUENCE</scope>
</reference>
<evidence type="ECO:0000313" key="3">
    <source>
        <dbReference type="EMBL" id="JAG04248.1"/>
    </source>
</evidence>
<accession>A0A0A9WCJ4</accession>
<dbReference type="EMBL" id="GBHO01039356">
    <property type="protein sequence ID" value="JAG04248.1"/>
    <property type="molecule type" value="Transcribed_RNA"/>
</dbReference>
<keyword evidence="2" id="KW-0732">Signal</keyword>